<evidence type="ECO:0000313" key="2">
    <source>
        <dbReference type="Proteomes" id="UP000011200"/>
    </source>
</evidence>
<reference evidence="1 2" key="1">
    <citation type="journal article" date="2013" name="Genome Announc.">
        <title>Draft genome sequence of MKD8, a conjugal recipient Mycobacterium smegmatis strain.</title>
        <authorList>
            <person name="Gray T.A."/>
            <person name="Palumbo M.J."/>
            <person name="Derbyshire K.M."/>
        </authorList>
    </citation>
    <scope>NUCLEOTIDE SEQUENCE [LARGE SCALE GENOMIC DNA]</scope>
    <source>
        <strain evidence="1 2">MKD8</strain>
    </source>
</reference>
<reference evidence="2" key="2">
    <citation type="submission" date="2018-03" db="EMBL/GenBank/DDBJ databases">
        <authorList>
            <person name="Derbyshire K."/>
            <person name="Gray T.A."/>
            <person name="Champion M."/>
        </authorList>
    </citation>
    <scope>NUCLEOTIDE SEQUENCE [LARGE SCALE GENOMIC DNA]</scope>
    <source>
        <strain evidence="2">MKD8</strain>
    </source>
</reference>
<dbReference type="InterPro" id="IPR023393">
    <property type="entry name" value="START-like_dom_sf"/>
</dbReference>
<name>A0A2U9PP94_MYCSE</name>
<dbReference type="Gene3D" id="3.30.530.20">
    <property type="match status" value="1"/>
</dbReference>
<evidence type="ECO:0008006" key="3">
    <source>
        <dbReference type="Google" id="ProtNLM"/>
    </source>
</evidence>
<organism evidence="1 2">
    <name type="scientific">Mycolicibacterium smegmatis (strain MKD8)</name>
    <name type="common">Mycobacterium smegmatis</name>
    <dbReference type="NCBI Taxonomy" id="1214915"/>
    <lineage>
        <taxon>Bacteria</taxon>
        <taxon>Bacillati</taxon>
        <taxon>Actinomycetota</taxon>
        <taxon>Actinomycetes</taxon>
        <taxon>Mycobacteriales</taxon>
        <taxon>Mycobacteriaceae</taxon>
        <taxon>Mycolicibacterium</taxon>
    </lineage>
</organism>
<dbReference type="AlphaFoldDB" id="A0A2U9PP94"/>
<sequence>MITRKATQLGIVTTSSETAFPQSAETVYDFVTNPANWTKTYPGSAHIEGLPDRLPLQVGDTWSEAGPDGQQIYTWHLAIAMRPRLWVFNSVGRLGHDRDGNGGMDGRITVQYQFTRPGPDVTLFSRTMTIEAYKESPLPDALFRIVNPANIDRYHAAVARELAGV</sequence>
<accession>A0A2U9PP94</accession>
<dbReference type="SUPFAM" id="SSF55961">
    <property type="entry name" value="Bet v1-like"/>
    <property type="match status" value="1"/>
</dbReference>
<proteinExistence type="predicted"/>
<dbReference type="Proteomes" id="UP000011200">
    <property type="component" value="Chromosome"/>
</dbReference>
<protein>
    <recommendedName>
        <fullName evidence="3">Polyketide cyclase</fullName>
    </recommendedName>
</protein>
<gene>
    <name evidence="1" type="ORF">D806_025290</name>
</gene>
<dbReference type="EMBL" id="CP027541">
    <property type="protein sequence ID" value="AWT53508.1"/>
    <property type="molecule type" value="Genomic_DNA"/>
</dbReference>
<evidence type="ECO:0000313" key="1">
    <source>
        <dbReference type="EMBL" id="AWT53508.1"/>
    </source>
</evidence>